<organism evidence="25 26">
    <name type="scientific">Mycoplasmopsis gallinarum</name>
    <dbReference type="NCBI Taxonomy" id="29557"/>
    <lineage>
        <taxon>Bacteria</taxon>
        <taxon>Bacillati</taxon>
        <taxon>Mycoplasmatota</taxon>
        <taxon>Mycoplasmoidales</taxon>
        <taxon>Metamycoplasmataceae</taxon>
        <taxon>Mycoplasmopsis</taxon>
    </lineage>
</organism>
<protein>
    <recommendedName>
        <fullName evidence="7">Phosphatidate cytidylyltransferase</fullName>
        <ecNumber evidence="6">2.7.7.41</ecNumber>
    </recommendedName>
    <alternativeName>
        <fullName evidence="20">CDP-DAG synthase</fullName>
    </alternativeName>
    <alternativeName>
        <fullName evidence="22">CDP-DG synthase</fullName>
    </alternativeName>
    <alternativeName>
        <fullName evidence="18">CDP-diacylglycerol synthase</fullName>
    </alternativeName>
    <alternativeName>
        <fullName evidence="21">CDP-diglyceride pyrophosphorylase</fullName>
    </alternativeName>
    <alternativeName>
        <fullName evidence="23">CDP-diglyceride synthase</fullName>
    </alternativeName>
    <alternativeName>
        <fullName evidence="19">CTP:phosphatidate cytidylyltransferase</fullName>
    </alternativeName>
</protein>
<feature type="transmembrane region" description="Helical" evidence="24">
    <location>
        <begin position="254"/>
        <end position="272"/>
    </location>
</feature>
<evidence type="ECO:0000256" key="12">
    <source>
        <dbReference type="ARBA" id="ARBA00022695"/>
    </source>
</evidence>
<comment type="similarity">
    <text evidence="5">Belongs to the CDS family.</text>
</comment>
<gene>
    <name evidence="25" type="primary">cdsA</name>
    <name evidence="25" type="ORF">MGALLINA_06370</name>
</gene>
<evidence type="ECO:0000256" key="21">
    <source>
        <dbReference type="ARBA" id="ARBA00032396"/>
    </source>
</evidence>
<feature type="transmembrane region" description="Helical" evidence="24">
    <location>
        <begin position="37"/>
        <end position="56"/>
    </location>
</feature>
<comment type="subcellular location">
    <subcellularLocation>
        <location evidence="2">Cell membrane</location>
        <topology evidence="2">Multi-pass membrane protein</topology>
    </subcellularLocation>
</comment>
<evidence type="ECO:0000256" key="14">
    <source>
        <dbReference type="ARBA" id="ARBA00023098"/>
    </source>
</evidence>
<keyword evidence="17" id="KW-1208">Phospholipid metabolism</keyword>
<feature type="transmembrane region" description="Helical" evidence="24">
    <location>
        <begin position="178"/>
        <end position="202"/>
    </location>
</feature>
<dbReference type="EC" id="2.7.7.41" evidence="6"/>
<evidence type="ECO:0000313" key="25">
    <source>
        <dbReference type="EMBL" id="OAB48634.1"/>
    </source>
</evidence>
<evidence type="ECO:0000256" key="22">
    <source>
        <dbReference type="ARBA" id="ARBA00032743"/>
    </source>
</evidence>
<dbReference type="PATRIC" id="fig|29557.3.peg.652"/>
<evidence type="ECO:0000256" key="10">
    <source>
        <dbReference type="ARBA" id="ARBA00022679"/>
    </source>
</evidence>
<feature type="transmembrane region" description="Helical" evidence="24">
    <location>
        <begin position="63"/>
        <end position="83"/>
    </location>
</feature>
<dbReference type="GO" id="GO:0005886">
    <property type="term" value="C:plasma membrane"/>
    <property type="evidence" value="ECO:0007669"/>
    <property type="project" value="UniProtKB-SubCell"/>
</dbReference>
<keyword evidence="10 25" id="KW-0808">Transferase</keyword>
<keyword evidence="15 24" id="KW-0472">Membrane</keyword>
<dbReference type="OrthoDB" id="9799199at2"/>
<evidence type="ECO:0000256" key="18">
    <source>
        <dbReference type="ARBA" id="ARBA00029893"/>
    </source>
</evidence>
<evidence type="ECO:0000256" key="4">
    <source>
        <dbReference type="ARBA" id="ARBA00005189"/>
    </source>
</evidence>
<feature type="transmembrane region" description="Helical" evidence="24">
    <location>
        <begin position="120"/>
        <end position="138"/>
    </location>
</feature>
<keyword evidence="9" id="KW-0444">Lipid biosynthesis</keyword>
<evidence type="ECO:0000256" key="6">
    <source>
        <dbReference type="ARBA" id="ARBA00012487"/>
    </source>
</evidence>
<dbReference type="RefSeq" id="WP_063626385.1">
    <property type="nucleotide sequence ID" value="NZ_LVLH01000055.1"/>
</dbReference>
<accession>A0A168R667</accession>
<proteinExistence type="inferred from homology"/>
<evidence type="ECO:0000256" key="7">
    <source>
        <dbReference type="ARBA" id="ARBA00019373"/>
    </source>
</evidence>
<comment type="catalytic activity">
    <reaction evidence="1">
        <text>a 1,2-diacyl-sn-glycero-3-phosphate + CTP + H(+) = a CDP-1,2-diacyl-sn-glycerol + diphosphate</text>
        <dbReference type="Rhea" id="RHEA:16229"/>
        <dbReference type="ChEBI" id="CHEBI:15378"/>
        <dbReference type="ChEBI" id="CHEBI:33019"/>
        <dbReference type="ChEBI" id="CHEBI:37563"/>
        <dbReference type="ChEBI" id="CHEBI:58332"/>
        <dbReference type="ChEBI" id="CHEBI:58608"/>
        <dbReference type="EC" id="2.7.7.41"/>
    </reaction>
</comment>
<comment type="pathway">
    <text evidence="4">Lipid metabolism.</text>
</comment>
<evidence type="ECO:0000256" key="20">
    <source>
        <dbReference type="ARBA" id="ARBA00032253"/>
    </source>
</evidence>
<comment type="caution">
    <text evidence="25">The sequence shown here is derived from an EMBL/GenBank/DDBJ whole genome shotgun (WGS) entry which is preliminary data.</text>
</comment>
<name>A0A168R667_9BACT</name>
<evidence type="ECO:0000256" key="1">
    <source>
        <dbReference type="ARBA" id="ARBA00001698"/>
    </source>
</evidence>
<dbReference type="PANTHER" id="PTHR46382">
    <property type="entry name" value="PHOSPHATIDATE CYTIDYLYLTRANSFERASE"/>
    <property type="match status" value="1"/>
</dbReference>
<keyword evidence="11 24" id="KW-0812">Transmembrane</keyword>
<keyword evidence="16" id="KW-0594">Phospholipid biosynthesis</keyword>
<feature type="transmembrane region" description="Helical" evidence="24">
    <location>
        <begin position="150"/>
        <end position="172"/>
    </location>
</feature>
<keyword evidence="13 24" id="KW-1133">Transmembrane helix</keyword>
<keyword evidence="12 25" id="KW-0548">Nucleotidyltransferase</keyword>
<feature type="transmembrane region" description="Helical" evidence="24">
    <location>
        <begin position="223"/>
        <end position="242"/>
    </location>
</feature>
<dbReference type="EMBL" id="LVLH01000055">
    <property type="protein sequence ID" value="OAB48634.1"/>
    <property type="molecule type" value="Genomic_DNA"/>
</dbReference>
<evidence type="ECO:0000256" key="16">
    <source>
        <dbReference type="ARBA" id="ARBA00023209"/>
    </source>
</evidence>
<evidence type="ECO:0000256" key="15">
    <source>
        <dbReference type="ARBA" id="ARBA00023136"/>
    </source>
</evidence>
<comment type="pathway">
    <text evidence="3">Phospholipid metabolism; CDP-diacylglycerol biosynthesis; CDP-diacylglycerol from sn-glycerol 3-phosphate: step 3/3.</text>
</comment>
<evidence type="ECO:0000256" key="19">
    <source>
        <dbReference type="ARBA" id="ARBA00031825"/>
    </source>
</evidence>
<evidence type="ECO:0000256" key="8">
    <source>
        <dbReference type="ARBA" id="ARBA00022475"/>
    </source>
</evidence>
<sequence length="313" mass="35785">MNLLKRRIIPGLLFAIFLFATLIPVSIFAPFHYQARIVAFLFGFTILSILLYELFNANRLKKYFSIPLALITSSLMFFPLNAFELHILNTSNLSSIQKIQNGSTQFQELSKTMKLIGADWQSLIIILTVSLIFFAIELQTKINISWKDRLSRVFILFISIYILQISIKFFYFSILLNYWYWLIMIITAVVSDVGGFIGGKLFSKKWINKPFAPAISPKKTWEGFIFSISFGILVTSGLIFGLDLFPHNIALKTLFVAFGTLLAVIGDLYFSYLKRMNGIKDYSKILLDHGGVLDRYDSVSFVGLFMFILLVFA</sequence>
<evidence type="ECO:0000256" key="17">
    <source>
        <dbReference type="ARBA" id="ARBA00023264"/>
    </source>
</evidence>
<keyword evidence="8" id="KW-1003">Cell membrane</keyword>
<evidence type="ECO:0000256" key="9">
    <source>
        <dbReference type="ARBA" id="ARBA00022516"/>
    </source>
</evidence>
<dbReference type="Pfam" id="PF01148">
    <property type="entry name" value="CTP_transf_1"/>
    <property type="match status" value="1"/>
</dbReference>
<evidence type="ECO:0000256" key="2">
    <source>
        <dbReference type="ARBA" id="ARBA00004651"/>
    </source>
</evidence>
<evidence type="ECO:0000313" key="26">
    <source>
        <dbReference type="Proteomes" id="UP000076983"/>
    </source>
</evidence>
<evidence type="ECO:0000256" key="11">
    <source>
        <dbReference type="ARBA" id="ARBA00022692"/>
    </source>
</evidence>
<dbReference type="STRING" id="29557.MGALLINA_06370"/>
<feature type="transmembrane region" description="Helical" evidence="24">
    <location>
        <begin position="12"/>
        <end position="31"/>
    </location>
</feature>
<evidence type="ECO:0000256" key="13">
    <source>
        <dbReference type="ARBA" id="ARBA00022989"/>
    </source>
</evidence>
<dbReference type="PANTHER" id="PTHR46382:SF1">
    <property type="entry name" value="PHOSPHATIDATE CYTIDYLYLTRANSFERASE"/>
    <property type="match status" value="1"/>
</dbReference>
<evidence type="ECO:0000256" key="3">
    <source>
        <dbReference type="ARBA" id="ARBA00005119"/>
    </source>
</evidence>
<dbReference type="GO" id="GO:0016024">
    <property type="term" value="P:CDP-diacylglycerol biosynthetic process"/>
    <property type="evidence" value="ECO:0007669"/>
    <property type="project" value="TreeGrafter"/>
</dbReference>
<dbReference type="Proteomes" id="UP000076983">
    <property type="component" value="Unassembled WGS sequence"/>
</dbReference>
<keyword evidence="26" id="KW-1185">Reference proteome</keyword>
<evidence type="ECO:0000256" key="23">
    <source>
        <dbReference type="ARBA" id="ARBA00033406"/>
    </source>
</evidence>
<dbReference type="GO" id="GO:0004605">
    <property type="term" value="F:phosphatidate cytidylyltransferase activity"/>
    <property type="evidence" value="ECO:0007669"/>
    <property type="project" value="UniProtKB-EC"/>
</dbReference>
<dbReference type="AlphaFoldDB" id="A0A168R667"/>
<reference evidence="25 26" key="1">
    <citation type="submission" date="2016-03" db="EMBL/GenBank/DDBJ databases">
        <title>Genome sequence of Mycoplasma gallinarum strain Mgn_IPT.</title>
        <authorList>
            <person name="Yacoub E."/>
            <person name="Sirand-Pugnet P."/>
            <person name="Barre A."/>
            <person name="Maurier F."/>
            <person name="Blanchard A."/>
            <person name="Ben Abdelmoumen B.M."/>
        </authorList>
    </citation>
    <scope>NUCLEOTIDE SEQUENCE [LARGE SCALE GENOMIC DNA]</scope>
    <source>
        <strain evidence="25 26">Mgn_IPT</strain>
    </source>
</reference>
<evidence type="ECO:0000256" key="24">
    <source>
        <dbReference type="SAM" id="Phobius"/>
    </source>
</evidence>
<keyword evidence="14" id="KW-0443">Lipid metabolism</keyword>
<evidence type="ECO:0000256" key="5">
    <source>
        <dbReference type="ARBA" id="ARBA00010185"/>
    </source>
</evidence>